<keyword evidence="2" id="KW-1185">Reference proteome</keyword>
<accession>A0A1G9UX71</accession>
<dbReference type="AlphaFoldDB" id="A0A1G9UX71"/>
<proteinExistence type="predicted"/>
<reference evidence="2" key="1">
    <citation type="submission" date="2016-10" db="EMBL/GenBank/DDBJ databases">
        <authorList>
            <person name="Varghese N."/>
            <person name="Submissions S."/>
        </authorList>
    </citation>
    <scope>NUCLEOTIDE SEQUENCE [LARGE SCALE GENOMIC DNA]</scope>
    <source>
        <strain evidence="2">EPL6</strain>
    </source>
</reference>
<dbReference type="Pfam" id="PF11142">
    <property type="entry name" value="DUF2917"/>
    <property type="match status" value="1"/>
</dbReference>
<dbReference type="InterPro" id="IPR021317">
    <property type="entry name" value="DUF2917"/>
</dbReference>
<evidence type="ECO:0008006" key="3">
    <source>
        <dbReference type="Google" id="ProtNLM"/>
    </source>
</evidence>
<dbReference type="EMBL" id="FNHP01000010">
    <property type="protein sequence ID" value="SDM64407.1"/>
    <property type="molecule type" value="Genomic_DNA"/>
</dbReference>
<dbReference type="OrthoDB" id="8912701at2"/>
<evidence type="ECO:0000313" key="2">
    <source>
        <dbReference type="Proteomes" id="UP000198552"/>
    </source>
</evidence>
<protein>
    <recommendedName>
        <fullName evidence="3">DUF2917 domain-containing protein</fullName>
    </recommendedName>
</protein>
<name>A0A1G9UX71_9BURK</name>
<evidence type="ECO:0000313" key="1">
    <source>
        <dbReference type="EMBL" id="SDM64407.1"/>
    </source>
</evidence>
<gene>
    <name evidence="1" type="ORF">SAMN05428957_11070</name>
</gene>
<dbReference type="RefSeq" id="WP_091571940.1">
    <property type="nucleotide sequence ID" value="NZ_FNHP01000010.1"/>
</dbReference>
<sequence>MQHTAPLLSFRWPAWALPRTLPGALPAWQECHLAPGQAPRLLVVPRGTRLLLQVGQGQVWLTCEGQPRDHFLEADAAAQADGNAPLVIAGPARLHVGTAGASAAAVLRWRWLQG</sequence>
<dbReference type="Proteomes" id="UP000198552">
    <property type="component" value="Unassembled WGS sequence"/>
</dbReference>
<organism evidence="1 2">
    <name type="scientific">Oryzisolibacter propanilivorax</name>
    <dbReference type="NCBI Taxonomy" id="1527607"/>
    <lineage>
        <taxon>Bacteria</taxon>
        <taxon>Pseudomonadati</taxon>
        <taxon>Pseudomonadota</taxon>
        <taxon>Betaproteobacteria</taxon>
        <taxon>Burkholderiales</taxon>
        <taxon>Comamonadaceae</taxon>
        <taxon>Oryzisolibacter</taxon>
    </lineage>
</organism>